<feature type="region of interest" description="Disordered" evidence="6">
    <location>
        <begin position="1"/>
        <end position="37"/>
    </location>
</feature>
<dbReference type="SUPFAM" id="SSF54171">
    <property type="entry name" value="DNA-binding domain"/>
    <property type="match status" value="1"/>
</dbReference>
<dbReference type="GO" id="GO:0005634">
    <property type="term" value="C:nucleus"/>
    <property type="evidence" value="ECO:0007669"/>
    <property type="project" value="UniProtKB-SubCell"/>
</dbReference>
<feature type="region of interest" description="Disordered" evidence="6">
    <location>
        <begin position="354"/>
        <end position="382"/>
    </location>
</feature>
<dbReference type="InterPro" id="IPR016177">
    <property type="entry name" value="DNA-bd_dom_sf"/>
</dbReference>
<evidence type="ECO:0000259" key="7">
    <source>
        <dbReference type="PROSITE" id="PS51032"/>
    </source>
</evidence>
<protein>
    <recommendedName>
        <fullName evidence="7">AP2/ERF domain-containing protein</fullName>
    </recommendedName>
</protein>
<evidence type="ECO:0000256" key="6">
    <source>
        <dbReference type="SAM" id="MobiDB-lite"/>
    </source>
</evidence>
<sequence length="506" mass="53958">MDDHCLAQPSPARPPAPLEEYRLPTAASTPSEVHTTESAGVVRSPFWVNNNPLQPVKTWHKAASNRKACLTQRAASRSSRFKGVTKRKGDRWMAYLYCRGRQHNSREFHNELEAARWYDAKASELLGAAAVLNFPQDTSSYSSHHLQSVPEGLVNDSTAASVSKGLCFGIGQPSRAHDKTSKVKKAQGSKRPAAHLMVQGMLPLFQGHSGTVRESIPSAALQQAKTAQPSQGSVEDQQPVSVGSSAARPEAAVQPDQATVNQSLGAGGQQPLPGLQLEPGPPPYSGSMSAFSGPFGPGFSGAQVTPCHGSLDFLAAAAAEVAGLHDQSPRQFKEAAATRAGFLARDSGDKSWLTRSSRSAFTSVSKRRPQTAPQPTHSGTLKQHFPATSAANAPSQPLLAGLQAWTTQEAILRPAATSALQLAPPSLPQYNAIPHSYLDSRKQQQSMSQATPFQAAFQGPLLHLPSRLRASRSLPTHATPLKQAPLQLVLQMPASSHIALQRRTAA</sequence>
<dbReference type="GO" id="GO:0003700">
    <property type="term" value="F:DNA-binding transcription factor activity"/>
    <property type="evidence" value="ECO:0007669"/>
    <property type="project" value="InterPro"/>
</dbReference>
<evidence type="ECO:0000256" key="4">
    <source>
        <dbReference type="ARBA" id="ARBA00023163"/>
    </source>
</evidence>
<keyword evidence="3" id="KW-0238">DNA-binding</keyword>
<proteinExistence type="predicted"/>
<evidence type="ECO:0000313" key="9">
    <source>
        <dbReference type="Proteomes" id="UP001485043"/>
    </source>
</evidence>
<evidence type="ECO:0000256" key="3">
    <source>
        <dbReference type="ARBA" id="ARBA00023125"/>
    </source>
</evidence>
<name>A0AAW1SQC8_9CHLO</name>
<feature type="region of interest" description="Disordered" evidence="6">
    <location>
        <begin position="173"/>
        <end position="194"/>
    </location>
</feature>
<dbReference type="PROSITE" id="PS51032">
    <property type="entry name" value="AP2_ERF"/>
    <property type="match status" value="1"/>
</dbReference>
<feature type="domain" description="AP2/ERF" evidence="7">
    <location>
        <begin position="80"/>
        <end position="135"/>
    </location>
</feature>
<reference evidence="8 9" key="1">
    <citation type="journal article" date="2024" name="Nat. Commun.">
        <title>Phylogenomics reveals the evolutionary origins of lichenization in chlorophyte algae.</title>
        <authorList>
            <person name="Puginier C."/>
            <person name="Libourel C."/>
            <person name="Otte J."/>
            <person name="Skaloud P."/>
            <person name="Haon M."/>
            <person name="Grisel S."/>
            <person name="Petersen M."/>
            <person name="Berrin J.G."/>
            <person name="Delaux P.M."/>
            <person name="Dal Grande F."/>
            <person name="Keller J."/>
        </authorList>
    </citation>
    <scope>NUCLEOTIDE SEQUENCE [LARGE SCALE GENOMIC DNA]</scope>
    <source>
        <strain evidence="8 9">SAG 2523</strain>
    </source>
</reference>
<dbReference type="InterPro" id="IPR036955">
    <property type="entry name" value="AP2/ERF_dom_sf"/>
</dbReference>
<dbReference type="SMART" id="SM00380">
    <property type="entry name" value="AP2"/>
    <property type="match status" value="1"/>
</dbReference>
<gene>
    <name evidence="8" type="ORF">WJX84_002933</name>
</gene>
<organism evidence="8 9">
    <name type="scientific">Apatococcus fuscideae</name>
    <dbReference type="NCBI Taxonomy" id="2026836"/>
    <lineage>
        <taxon>Eukaryota</taxon>
        <taxon>Viridiplantae</taxon>
        <taxon>Chlorophyta</taxon>
        <taxon>core chlorophytes</taxon>
        <taxon>Trebouxiophyceae</taxon>
        <taxon>Chlorellales</taxon>
        <taxon>Chlorellaceae</taxon>
        <taxon>Apatococcus</taxon>
    </lineage>
</organism>
<feature type="compositionally biased region" description="Polar residues" evidence="6">
    <location>
        <begin position="26"/>
        <end position="37"/>
    </location>
</feature>
<evidence type="ECO:0000313" key="8">
    <source>
        <dbReference type="EMBL" id="KAK9851538.1"/>
    </source>
</evidence>
<keyword evidence="5" id="KW-0539">Nucleus</keyword>
<feature type="region of interest" description="Disordered" evidence="6">
    <location>
        <begin position="219"/>
        <end position="284"/>
    </location>
</feature>
<dbReference type="GO" id="GO:0003677">
    <property type="term" value="F:DNA binding"/>
    <property type="evidence" value="ECO:0007669"/>
    <property type="project" value="UniProtKB-KW"/>
</dbReference>
<dbReference type="Gene3D" id="3.30.730.10">
    <property type="entry name" value="AP2/ERF domain"/>
    <property type="match status" value="1"/>
</dbReference>
<feature type="compositionally biased region" description="Polar residues" evidence="6">
    <location>
        <begin position="371"/>
        <end position="381"/>
    </location>
</feature>
<feature type="compositionally biased region" description="Polar residues" evidence="6">
    <location>
        <begin position="354"/>
        <end position="364"/>
    </location>
</feature>
<comment type="subcellular location">
    <subcellularLocation>
        <location evidence="1">Nucleus</location>
    </subcellularLocation>
</comment>
<dbReference type="Proteomes" id="UP001485043">
    <property type="component" value="Unassembled WGS sequence"/>
</dbReference>
<evidence type="ECO:0000256" key="2">
    <source>
        <dbReference type="ARBA" id="ARBA00023015"/>
    </source>
</evidence>
<accession>A0AAW1SQC8</accession>
<feature type="compositionally biased region" description="Polar residues" evidence="6">
    <location>
        <begin position="220"/>
        <end position="244"/>
    </location>
</feature>
<keyword evidence="9" id="KW-1185">Reference proteome</keyword>
<evidence type="ECO:0000256" key="1">
    <source>
        <dbReference type="ARBA" id="ARBA00004123"/>
    </source>
</evidence>
<evidence type="ECO:0000256" key="5">
    <source>
        <dbReference type="ARBA" id="ARBA00023242"/>
    </source>
</evidence>
<comment type="caution">
    <text evidence="8">The sequence shown here is derived from an EMBL/GenBank/DDBJ whole genome shotgun (WGS) entry which is preliminary data.</text>
</comment>
<dbReference type="InterPro" id="IPR001471">
    <property type="entry name" value="AP2/ERF_dom"/>
</dbReference>
<dbReference type="EMBL" id="JALJOV010001239">
    <property type="protein sequence ID" value="KAK9851538.1"/>
    <property type="molecule type" value="Genomic_DNA"/>
</dbReference>
<keyword evidence="4" id="KW-0804">Transcription</keyword>
<feature type="compositionally biased region" description="Low complexity" evidence="6">
    <location>
        <begin position="269"/>
        <end position="278"/>
    </location>
</feature>
<keyword evidence="2" id="KW-0805">Transcription regulation</keyword>
<dbReference type="AlphaFoldDB" id="A0AAW1SQC8"/>